<evidence type="ECO:0000259" key="6">
    <source>
        <dbReference type="Pfam" id="PF05179"/>
    </source>
</evidence>
<organism evidence="7 12">
    <name type="scientific">Wallemia mellicola</name>
    <dbReference type="NCBI Taxonomy" id="1708541"/>
    <lineage>
        <taxon>Eukaryota</taxon>
        <taxon>Fungi</taxon>
        <taxon>Dikarya</taxon>
        <taxon>Basidiomycota</taxon>
        <taxon>Wallemiomycotina</taxon>
        <taxon>Wallemiomycetes</taxon>
        <taxon>Wallemiales</taxon>
        <taxon>Wallemiaceae</taxon>
        <taxon>Wallemia</taxon>
    </lineage>
</organism>
<dbReference type="PANTHER" id="PTHR12466">
    <property type="entry name" value="CDC73 DOMAIN PROTEIN"/>
    <property type="match status" value="1"/>
</dbReference>
<evidence type="ECO:0000256" key="2">
    <source>
        <dbReference type="ARBA" id="ARBA00010427"/>
    </source>
</evidence>
<dbReference type="Proteomes" id="UP000310685">
    <property type="component" value="Unassembled WGS sequence"/>
</dbReference>
<evidence type="ECO:0000313" key="7">
    <source>
        <dbReference type="EMBL" id="TIB77641.1"/>
    </source>
</evidence>
<comment type="similarity">
    <text evidence="2">Belongs to the CDC73 family.</text>
</comment>
<dbReference type="EMBL" id="SPRH01000033">
    <property type="protein sequence ID" value="TIB98942.1"/>
    <property type="molecule type" value="Genomic_DNA"/>
</dbReference>
<evidence type="ECO:0000313" key="12">
    <source>
        <dbReference type="Proteomes" id="UP000310685"/>
    </source>
</evidence>
<evidence type="ECO:0000256" key="1">
    <source>
        <dbReference type="ARBA" id="ARBA00004123"/>
    </source>
</evidence>
<evidence type="ECO:0000256" key="4">
    <source>
        <dbReference type="ARBA" id="ARBA00023242"/>
    </source>
</evidence>
<dbReference type="PANTHER" id="PTHR12466:SF8">
    <property type="entry name" value="PARAFIBROMIN"/>
    <property type="match status" value="1"/>
</dbReference>
<dbReference type="Proteomes" id="UP000307169">
    <property type="component" value="Unassembled WGS sequence"/>
</dbReference>
<accession>A0A4T0M4I2</accession>
<dbReference type="GO" id="GO:0006368">
    <property type="term" value="P:transcription elongation by RNA polymerase II"/>
    <property type="evidence" value="ECO:0007669"/>
    <property type="project" value="InterPro"/>
</dbReference>
<dbReference type="InterPro" id="IPR031336">
    <property type="entry name" value="CDC73_C"/>
</dbReference>
<gene>
    <name evidence="9" type="ORF">E3Q10_02746</name>
    <name evidence="8" type="ORF">E3Q17_02779</name>
    <name evidence="7" type="ORF">E3Q22_02951</name>
</gene>
<evidence type="ECO:0000256" key="3">
    <source>
        <dbReference type="ARBA" id="ARBA00023163"/>
    </source>
</evidence>
<evidence type="ECO:0000256" key="5">
    <source>
        <dbReference type="SAM" id="MobiDB-lite"/>
    </source>
</evidence>
<feature type="domain" description="Cell division control protein 73 C-terminal" evidence="6">
    <location>
        <begin position="187"/>
        <end position="342"/>
    </location>
</feature>
<dbReference type="GO" id="GO:0032968">
    <property type="term" value="P:positive regulation of transcription elongation by RNA polymerase II"/>
    <property type="evidence" value="ECO:0007669"/>
    <property type="project" value="TreeGrafter"/>
</dbReference>
<evidence type="ECO:0000313" key="8">
    <source>
        <dbReference type="EMBL" id="TIB98942.1"/>
    </source>
</evidence>
<dbReference type="GO" id="GO:0016593">
    <property type="term" value="C:Cdc73/Paf1 complex"/>
    <property type="evidence" value="ECO:0007669"/>
    <property type="project" value="InterPro"/>
</dbReference>
<comment type="subcellular location">
    <subcellularLocation>
        <location evidence="1">Nucleus</location>
    </subcellularLocation>
</comment>
<comment type="caution">
    <text evidence="7">The sequence shown here is derived from an EMBL/GenBank/DDBJ whole genome shotgun (WGS) entry which is preliminary data.</text>
</comment>
<dbReference type="InterPro" id="IPR007852">
    <property type="entry name" value="Cdc73/Parafibromin"/>
</dbReference>
<keyword evidence="4" id="KW-0539">Nucleus</keyword>
<feature type="region of interest" description="Disordered" evidence="5">
    <location>
        <begin position="169"/>
        <end position="189"/>
    </location>
</feature>
<keyword evidence="3" id="KW-0804">Transcription</keyword>
<dbReference type="EMBL" id="SPRO01000030">
    <property type="protein sequence ID" value="TIC29194.1"/>
    <property type="molecule type" value="Genomic_DNA"/>
</dbReference>
<evidence type="ECO:0000313" key="11">
    <source>
        <dbReference type="Proteomes" id="UP000307169"/>
    </source>
</evidence>
<reference evidence="10 11" key="1">
    <citation type="submission" date="2019-03" db="EMBL/GenBank/DDBJ databases">
        <title>Sequencing 25 genomes of Wallemia mellicola.</title>
        <authorList>
            <person name="Gostincar C."/>
        </authorList>
    </citation>
    <scope>NUCLEOTIDE SEQUENCE [LARGE SCALE GENOMIC DNA]</scope>
    <source>
        <strain evidence="8 11">EXF-1262</strain>
        <strain evidence="7 12">EXF-6152</strain>
        <strain evidence="9 10">EXF-8738</strain>
    </source>
</reference>
<dbReference type="Pfam" id="PF05179">
    <property type="entry name" value="CDC73_C"/>
    <property type="match status" value="1"/>
</dbReference>
<dbReference type="Gene3D" id="3.40.50.11990">
    <property type="entry name" value="RNA polymerase II accessory factor, Cdc73 C-terminal domain"/>
    <property type="match status" value="1"/>
</dbReference>
<evidence type="ECO:0000313" key="9">
    <source>
        <dbReference type="EMBL" id="TIC29194.1"/>
    </source>
</evidence>
<dbReference type="AlphaFoldDB" id="A0A4T0M4I2"/>
<dbReference type="InterPro" id="IPR038103">
    <property type="entry name" value="CDC73_C_sf"/>
</dbReference>
<dbReference type="EMBL" id="SPRC01000032">
    <property type="protein sequence ID" value="TIB77641.1"/>
    <property type="molecule type" value="Genomic_DNA"/>
</dbReference>
<dbReference type="Proteomes" id="UP000305647">
    <property type="component" value="Unassembled WGS sequence"/>
</dbReference>
<name>A0A4T0M4I2_9BASI</name>
<evidence type="ECO:0000313" key="10">
    <source>
        <dbReference type="Proteomes" id="UP000305647"/>
    </source>
</evidence>
<dbReference type="GO" id="GO:0000993">
    <property type="term" value="F:RNA polymerase II complex binding"/>
    <property type="evidence" value="ECO:0007669"/>
    <property type="project" value="TreeGrafter"/>
</dbReference>
<protein>
    <submittedName>
        <fullName evidence="7">CDC73-domain-containing protein</fullName>
    </submittedName>
</protein>
<sequence>MDPLVKIRECYKLNREIKYKLENNFVESLKDSTSILIDNTPFNKDQKTKLYLNDEFLTLDILVNLLNYKDKPFIDYVKLSKDANIPFISALDRKSIIDYLTGVTDSHKYIQDSSSNKKRFVTNQQDREIVKKIKQNEIDLDDRLTCLRADKQLNYSSIQQSVANKLASFNKPRHQQSSSTQQKKPTNMSPIIIIPSSPTSLISIFNVKSFLSDATFQTTQQAKQSNDSPDDLITVYRTKNSQHSSKWYIINSVETLNKFGPDAWERVVAVFTTGQLWQFKQYKWSDPRDLFRNVKGIYMHYSNEPINANIRDWNVSTFAIDKDKRHTDKSLVSNFWRQLDSWIAANKPHLNT</sequence>
<proteinExistence type="inferred from homology"/>